<dbReference type="SUPFAM" id="SSF56112">
    <property type="entry name" value="Protein kinase-like (PK-like)"/>
    <property type="match status" value="1"/>
</dbReference>
<sequence>MNKDATKDSDKSRLSTFPRTRTGQQILTKRVIANLEPSWDSKRHAKKLQKDLQEPSARLQKETADPWERYEKCFKLHQAGEGYLVFAKNATFKEAMMKKIEISGEDVVSNLTTASHKNLVQLYEVLYREGTLFLFYEVMDVSLNQVFATPLGRMRLYEVAAFSHDILLGLNYIHQIHRISHGNINSNNILLATNGSVKIANFGESILHSQDLELHQDDIRSIGTMIIECLEPQTSLQKEDCLRSKTWDPKLINFIEATKQRSAQYLLKDDFLQLSPGSPCLKPYIRLARELANNQVELQRD</sequence>
<dbReference type="PANTHER" id="PTHR45832:SF22">
    <property type="entry name" value="SERINE_THREONINE-PROTEIN KINASE SAMKA-RELATED"/>
    <property type="match status" value="1"/>
</dbReference>
<dbReference type="PANTHER" id="PTHR45832">
    <property type="entry name" value="SERINE/THREONINE-PROTEIN KINASE SAMKA-RELATED-RELATED"/>
    <property type="match status" value="1"/>
</dbReference>
<keyword evidence="2" id="KW-0547">Nucleotide-binding</keyword>
<keyword evidence="6" id="KW-0808">Transferase</keyword>
<evidence type="ECO:0000313" key="7">
    <source>
        <dbReference type="Proteomes" id="UP000248340"/>
    </source>
</evidence>
<keyword evidence="7" id="KW-1185">Reference proteome</keyword>
<reference evidence="6 7" key="1">
    <citation type="submission" date="2016-12" db="EMBL/GenBank/DDBJ databases">
        <title>The genomes of Aspergillus section Nigri reveals drivers in fungal speciation.</title>
        <authorList>
            <consortium name="DOE Joint Genome Institute"/>
            <person name="Vesth T.C."/>
            <person name="Nybo J."/>
            <person name="Theobald S."/>
            <person name="Brandl J."/>
            <person name="Frisvad J.C."/>
            <person name="Nielsen K.F."/>
            <person name="Lyhne E.K."/>
            <person name="Kogle M.E."/>
            <person name="Kuo A."/>
            <person name="Riley R."/>
            <person name="Clum A."/>
            <person name="Nolan M."/>
            <person name="Lipzen A."/>
            <person name="Salamov A."/>
            <person name="Henrissat B."/>
            <person name="Wiebenga A."/>
            <person name="De Vries R.P."/>
            <person name="Grigoriev I.V."/>
            <person name="Mortensen U.H."/>
            <person name="Andersen M.R."/>
            <person name="Baker S.E."/>
        </authorList>
    </citation>
    <scope>NUCLEOTIDE SEQUENCE [LARGE SCALE GENOMIC DNA]</scope>
    <source>
        <strain evidence="6 7">CBS 121591</strain>
    </source>
</reference>
<feature type="region of interest" description="Disordered" evidence="4">
    <location>
        <begin position="1"/>
        <end position="22"/>
    </location>
</feature>
<dbReference type="STRING" id="1448315.A0A319BWR1"/>
<dbReference type="Gene3D" id="1.10.510.10">
    <property type="entry name" value="Transferase(Phosphotransferase) domain 1"/>
    <property type="match status" value="1"/>
</dbReference>
<dbReference type="Pfam" id="PF00069">
    <property type="entry name" value="Pkinase"/>
    <property type="match status" value="1"/>
</dbReference>
<dbReference type="EMBL" id="KZ821770">
    <property type="protein sequence ID" value="PYH75999.1"/>
    <property type="molecule type" value="Genomic_DNA"/>
</dbReference>
<dbReference type="VEuPathDB" id="FungiDB:BO82DRAFT_297308"/>
<name>A0A319BWR1_9EURO</name>
<dbReference type="OrthoDB" id="4062651at2759"/>
<comment type="similarity">
    <text evidence="1">Belongs to the protein kinase superfamily. STE Ser/Thr protein kinase family. STE20 subfamily.</text>
</comment>
<dbReference type="InterPro" id="IPR051931">
    <property type="entry name" value="PAK3-like"/>
</dbReference>
<dbReference type="PROSITE" id="PS50011">
    <property type="entry name" value="PROTEIN_KINASE_DOM"/>
    <property type="match status" value="1"/>
</dbReference>
<feature type="compositionally biased region" description="Basic and acidic residues" evidence="4">
    <location>
        <begin position="1"/>
        <end position="13"/>
    </location>
</feature>
<keyword evidence="3" id="KW-0067">ATP-binding</keyword>
<dbReference type="GO" id="GO:0004672">
    <property type="term" value="F:protein kinase activity"/>
    <property type="evidence" value="ECO:0007669"/>
    <property type="project" value="InterPro"/>
</dbReference>
<dbReference type="Proteomes" id="UP000248340">
    <property type="component" value="Unassembled WGS sequence"/>
</dbReference>
<protein>
    <submittedName>
        <fullName evidence="6">Kinase-like protein</fullName>
    </submittedName>
</protein>
<dbReference type="InterPro" id="IPR000719">
    <property type="entry name" value="Prot_kinase_dom"/>
</dbReference>
<dbReference type="GeneID" id="37134687"/>
<dbReference type="InterPro" id="IPR011009">
    <property type="entry name" value="Kinase-like_dom_sf"/>
</dbReference>
<evidence type="ECO:0000256" key="2">
    <source>
        <dbReference type="ARBA" id="ARBA00022741"/>
    </source>
</evidence>
<keyword evidence="6" id="KW-0418">Kinase</keyword>
<dbReference type="AlphaFoldDB" id="A0A319BWR1"/>
<feature type="domain" description="Protein kinase" evidence="5">
    <location>
        <begin position="11"/>
        <end position="301"/>
    </location>
</feature>
<proteinExistence type="inferred from homology"/>
<accession>A0A319BWR1</accession>
<evidence type="ECO:0000256" key="3">
    <source>
        <dbReference type="ARBA" id="ARBA00022840"/>
    </source>
</evidence>
<evidence type="ECO:0000256" key="4">
    <source>
        <dbReference type="SAM" id="MobiDB-lite"/>
    </source>
</evidence>
<dbReference type="SMART" id="SM00220">
    <property type="entry name" value="S_TKc"/>
    <property type="match status" value="1"/>
</dbReference>
<evidence type="ECO:0000313" key="6">
    <source>
        <dbReference type="EMBL" id="PYH75999.1"/>
    </source>
</evidence>
<dbReference type="GO" id="GO:0005524">
    <property type="term" value="F:ATP binding"/>
    <property type="evidence" value="ECO:0007669"/>
    <property type="project" value="UniProtKB-KW"/>
</dbReference>
<organism evidence="6 7">
    <name type="scientific">Aspergillus uvarum CBS 121591</name>
    <dbReference type="NCBI Taxonomy" id="1448315"/>
    <lineage>
        <taxon>Eukaryota</taxon>
        <taxon>Fungi</taxon>
        <taxon>Dikarya</taxon>
        <taxon>Ascomycota</taxon>
        <taxon>Pezizomycotina</taxon>
        <taxon>Eurotiomycetes</taxon>
        <taxon>Eurotiomycetidae</taxon>
        <taxon>Eurotiales</taxon>
        <taxon>Aspergillaceae</taxon>
        <taxon>Aspergillus</taxon>
        <taxon>Aspergillus subgen. Circumdati</taxon>
    </lineage>
</organism>
<evidence type="ECO:0000259" key="5">
    <source>
        <dbReference type="PROSITE" id="PS50011"/>
    </source>
</evidence>
<evidence type="ECO:0000256" key="1">
    <source>
        <dbReference type="ARBA" id="ARBA00008874"/>
    </source>
</evidence>
<gene>
    <name evidence="6" type="ORF">BO82DRAFT_297308</name>
</gene>
<dbReference type="RefSeq" id="XP_025486199.1">
    <property type="nucleotide sequence ID" value="XM_025631946.1"/>
</dbReference>